<proteinExistence type="predicted"/>
<protein>
    <submittedName>
        <fullName evidence="1">Uncharacterized protein</fullName>
    </submittedName>
</protein>
<gene>
    <name evidence="1" type="ORF">LTR36_007327</name>
</gene>
<dbReference type="AlphaFoldDB" id="A0AAV9J9J8"/>
<comment type="caution">
    <text evidence="1">The sequence shown here is derived from an EMBL/GenBank/DDBJ whole genome shotgun (WGS) entry which is preliminary data.</text>
</comment>
<sequence>MGDTQQLSLALKTQAKRDNDLDITDNVCAEIKSLVIFQYNCEKSLSANLIACGDMGRLAFMEAETGLRSDEEGR</sequence>
<keyword evidence="2" id="KW-1185">Reference proteome</keyword>
<evidence type="ECO:0000313" key="1">
    <source>
        <dbReference type="EMBL" id="KAK4541795.1"/>
    </source>
</evidence>
<accession>A0AAV9J9J8</accession>
<name>A0AAV9J9J8_9PEZI</name>
<organism evidence="1 2">
    <name type="scientific">Oleoguttula mirabilis</name>
    <dbReference type="NCBI Taxonomy" id="1507867"/>
    <lineage>
        <taxon>Eukaryota</taxon>
        <taxon>Fungi</taxon>
        <taxon>Dikarya</taxon>
        <taxon>Ascomycota</taxon>
        <taxon>Pezizomycotina</taxon>
        <taxon>Dothideomycetes</taxon>
        <taxon>Dothideomycetidae</taxon>
        <taxon>Mycosphaerellales</taxon>
        <taxon>Teratosphaeriaceae</taxon>
        <taxon>Oleoguttula</taxon>
    </lineage>
</organism>
<dbReference type="EMBL" id="JAVFHQ010000048">
    <property type="protein sequence ID" value="KAK4541795.1"/>
    <property type="molecule type" value="Genomic_DNA"/>
</dbReference>
<evidence type="ECO:0000313" key="2">
    <source>
        <dbReference type="Proteomes" id="UP001324427"/>
    </source>
</evidence>
<reference evidence="1 2" key="1">
    <citation type="submission" date="2021-11" db="EMBL/GenBank/DDBJ databases">
        <title>Black yeast isolated from Biological Soil Crust.</title>
        <authorList>
            <person name="Kurbessoian T."/>
        </authorList>
    </citation>
    <scope>NUCLEOTIDE SEQUENCE [LARGE SCALE GENOMIC DNA]</scope>
    <source>
        <strain evidence="1 2">CCFEE 5522</strain>
    </source>
</reference>
<dbReference type="Proteomes" id="UP001324427">
    <property type="component" value="Unassembled WGS sequence"/>
</dbReference>